<name>A0A181CAQ0_9PROT</name>
<dbReference type="InterPro" id="IPR036452">
    <property type="entry name" value="Ribo_hydro-like"/>
</dbReference>
<dbReference type="Gene3D" id="3.90.245.10">
    <property type="entry name" value="Ribonucleoside hydrolase-like"/>
    <property type="match status" value="1"/>
</dbReference>
<dbReference type="PANTHER" id="PTHR12304:SF4">
    <property type="entry name" value="URIDINE NUCLEOSIDASE"/>
    <property type="match status" value="1"/>
</dbReference>
<dbReference type="InterPro" id="IPR001910">
    <property type="entry name" value="Inosine/uridine_hydrolase_dom"/>
</dbReference>
<proteinExistence type="predicted"/>
<keyword evidence="1" id="KW-0378">Hydrolase</keyword>
<protein>
    <submittedName>
        <fullName evidence="1">Nucleoside hydrolase</fullName>
    </submittedName>
</protein>
<dbReference type="PANTHER" id="PTHR12304">
    <property type="entry name" value="INOSINE-URIDINE PREFERRING NUCLEOSIDE HYDROLASE"/>
    <property type="match status" value="1"/>
</dbReference>
<organism evidence="1 2">
    <name type="scientific">Komagataeibacter rhaeticus</name>
    <dbReference type="NCBI Taxonomy" id="215221"/>
    <lineage>
        <taxon>Bacteria</taxon>
        <taxon>Pseudomonadati</taxon>
        <taxon>Pseudomonadota</taxon>
        <taxon>Alphaproteobacteria</taxon>
        <taxon>Acetobacterales</taxon>
        <taxon>Acetobacteraceae</taxon>
        <taxon>Komagataeibacter</taxon>
    </lineage>
</organism>
<dbReference type="Proteomes" id="UP000502533">
    <property type="component" value="Chromosome"/>
</dbReference>
<keyword evidence="2" id="KW-1185">Reference proteome</keyword>
<dbReference type="GO" id="GO:0006152">
    <property type="term" value="P:purine nucleoside catabolic process"/>
    <property type="evidence" value="ECO:0007669"/>
    <property type="project" value="TreeGrafter"/>
</dbReference>
<evidence type="ECO:0000313" key="1">
    <source>
        <dbReference type="EMBL" id="QIP35428.1"/>
    </source>
</evidence>
<evidence type="ECO:0000313" key="2">
    <source>
        <dbReference type="Proteomes" id="UP000502533"/>
    </source>
</evidence>
<reference evidence="1 2" key="1">
    <citation type="submission" date="2020-03" db="EMBL/GenBank/DDBJ databases">
        <title>Isolation of cellulose-producing strains, genome characterization and application of the synthesized cellulose films as an economical and sustainable material for piezoelectric sensor construction.</title>
        <authorList>
            <person name="Mangayil R.K."/>
        </authorList>
    </citation>
    <scope>NUCLEOTIDE SEQUENCE [LARGE SCALE GENOMIC DNA]</scope>
    <source>
        <strain evidence="1 2">ENS 9a1a</strain>
    </source>
</reference>
<sequence>MPCSLIIDTDPGHDDAFAILLALASSNVTVLGLTAVAGNIPARMAAENARRIVELAGRAEVEVRTGADLPLFRPARHAHDIHGKTGIDGYDWADPEVPPCGGYGPEWIISTIRQHPPGTITLLALGPLTNIAQAFRRAPDIVARLAGMVMMGGGFFEGGNVTPSAEFNIVVDPEAASIVFRSGVRLTVLPIDCSNRALMPGGWADCCAALGTRTGDACAGMIRFFERHGNAKYGTRTRPLHDVLAMAWILWPELFSGRACHVGIETSSPLTLGMTVVDWWHVLGKAPNCLWLRDCDHETIYARILECLSRLP</sequence>
<accession>A0A181CAQ0</accession>
<dbReference type="KEGG" id="kre:GWK63_08100"/>
<dbReference type="GO" id="GO:0005829">
    <property type="term" value="C:cytosol"/>
    <property type="evidence" value="ECO:0007669"/>
    <property type="project" value="TreeGrafter"/>
</dbReference>
<dbReference type="EMBL" id="CP050139">
    <property type="protein sequence ID" value="QIP35428.1"/>
    <property type="molecule type" value="Genomic_DNA"/>
</dbReference>
<gene>
    <name evidence="1" type="ORF">GWK63_08100</name>
</gene>
<dbReference type="GO" id="GO:0008477">
    <property type="term" value="F:purine nucleosidase activity"/>
    <property type="evidence" value="ECO:0007669"/>
    <property type="project" value="TreeGrafter"/>
</dbReference>
<dbReference type="SUPFAM" id="SSF53590">
    <property type="entry name" value="Nucleoside hydrolase"/>
    <property type="match status" value="1"/>
</dbReference>
<dbReference type="AlphaFoldDB" id="A0A181CAQ0"/>
<dbReference type="InterPro" id="IPR023186">
    <property type="entry name" value="IUNH"/>
</dbReference>
<dbReference type="Pfam" id="PF01156">
    <property type="entry name" value="IU_nuc_hydro"/>
    <property type="match status" value="1"/>
</dbReference>